<keyword evidence="10 12" id="KW-0486">Methionine biosynthesis</keyword>
<keyword evidence="8 12" id="KW-0560">Oxidoreductase</keyword>
<evidence type="ECO:0000256" key="11">
    <source>
        <dbReference type="ARBA" id="ARBA00023242"/>
    </source>
</evidence>
<dbReference type="Proteomes" id="UP000001514">
    <property type="component" value="Unassembled WGS sequence"/>
</dbReference>
<evidence type="ECO:0000256" key="6">
    <source>
        <dbReference type="ARBA" id="ARBA00022723"/>
    </source>
</evidence>
<dbReference type="CDD" id="cd02232">
    <property type="entry name" value="cupin_ARD"/>
    <property type="match status" value="1"/>
</dbReference>
<dbReference type="EMBL" id="GL377622">
    <property type="protein sequence ID" value="EFJ15625.1"/>
    <property type="molecule type" value="Genomic_DNA"/>
</dbReference>
<evidence type="ECO:0000256" key="1">
    <source>
        <dbReference type="ARBA" id="ARBA00000428"/>
    </source>
</evidence>
<dbReference type="InterPro" id="IPR014710">
    <property type="entry name" value="RmlC-like_jellyroll"/>
</dbReference>
<evidence type="ECO:0000256" key="3">
    <source>
        <dbReference type="ARBA" id="ARBA00022490"/>
    </source>
</evidence>
<dbReference type="Pfam" id="PF03079">
    <property type="entry name" value="ARD"/>
    <property type="match status" value="1"/>
</dbReference>
<evidence type="ECO:0000256" key="8">
    <source>
        <dbReference type="ARBA" id="ARBA00023002"/>
    </source>
</evidence>
<organism evidence="14">
    <name type="scientific">Selaginella moellendorffii</name>
    <name type="common">Spikemoss</name>
    <dbReference type="NCBI Taxonomy" id="88036"/>
    <lineage>
        <taxon>Eukaryota</taxon>
        <taxon>Viridiplantae</taxon>
        <taxon>Streptophyta</taxon>
        <taxon>Embryophyta</taxon>
        <taxon>Tracheophyta</taxon>
        <taxon>Lycopodiopsida</taxon>
        <taxon>Selaginellales</taxon>
        <taxon>Selaginellaceae</taxon>
        <taxon>Selaginella</taxon>
    </lineage>
</organism>
<comment type="catalytic activity">
    <reaction evidence="1 12">
        <text>1,2-dihydroxy-5-(methylsulfanyl)pent-1-en-3-one + O2 = 4-methylsulfanyl-2-oxobutanoate + formate + 2 H(+)</text>
        <dbReference type="Rhea" id="RHEA:24504"/>
        <dbReference type="ChEBI" id="CHEBI:15378"/>
        <dbReference type="ChEBI" id="CHEBI:15379"/>
        <dbReference type="ChEBI" id="CHEBI:15740"/>
        <dbReference type="ChEBI" id="CHEBI:16723"/>
        <dbReference type="ChEBI" id="CHEBI:49252"/>
        <dbReference type="EC" id="1.13.11.54"/>
    </reaction>
</comment>
<dbReference type="GO" id="GO:0005506">
    <property type="term" value="F:iron ion binding"/>
    <property type="evidence" value="ECO:0007669"/>
    <property type="project" value="UniProtKB-UniRule"/>
</dbReference>
<feature type="binding site" evidence="12">
    <location>
        <position position="86"/>
    </location>
    <ligand>
        <name>Ni(2+)</name>
        <dbReference type="ChEBI" id="CHEBI:49786"/>
        <note>for nickel-dependent acireductone dioxygenase activity</note>
    </ligand>
</feature>
<dbReference type="InterPro" id="IPR011051">
    <property type="entry name" value="RmlC_Cupin_sf"/>
</dbReference>
<feature type="binding site" evidence="12">
    <location>
        <position position="90"/>
    </location>
    <ligand>
        <name>Ni(2+)</name>
        <dbReference type="ChEBI" id="CHEBI:49786"/>
        <note>for nickel-dependent acireductone dioxygenase activity</note>
    </ligand>
</feature>
<sequence length="181" mass="21361">MGADEPGIEAWYLDESQEQQRVSKKILDDLGVLQWHLNADLYETDPELKAIRDERGYDYYDIITIAPGKLPNYEERIKSFYEEHIHTDEEIRYCLEGSGYFDVRDGSDRWIRVWTKKGDMIILPAGMYHRFTPDSNNFITVMRLFSGHPIWTAFNRPQEDNRARVEYVNNFLAKIKKCAQS</sequence>
<dbReference type="OMA" id="YLMTIRI"/>
<keyword evidence="9 12" id="KW-0408">Iron</keyword>
<evidence type="ECO:0000256" key="10">
    <source>
        <dbReference type="ARBA" id="ARBA00023167"/>
    </source>
</evidence>
<dbReference type="eggNOG" id="KOG2107">
    <property type="taxonomic scope" value="Eukaryota"/>
</dbReference>
<gene>
    <name evidence="13" type="ORF">SELMODRAFT_155763</name>
</gene>
<dbReference type="HOGENOM" id="CLU_090154_0_1_1"/>
<protein>
    <recommendedName>
        <fullName evidence="12">Acireductone dioxygenase</fullName>
    </recommendedName>
    <alternativeName>
        <fullName evidence="12">Acireductone dioxygenase (Fe(2+)-requiring)</fullName>
        <shortName evidence="12">ARD'</shortName>
        <shortName evidence="12">Fe-ARD</shortName>
        <ecNumber evidence="12">1.13.11.54</ecNumber>
    </alternativeName>
    <alternativeName>
        <fullName evidence="12">Acireductone dioxygenase (Ni(2+)-requiring)</fullName>
        <shortName evidence="12">ARD</shortName>
        <shortName evidence="12">Ni-ARD</shortName>
        <ecNumber evidence="12">1.13.11.53</ecNumber>
    </alternativeName>
</protein>
<dbReference type="GO" id="GO:0005634">
    <property type="term" value="C:nucleus"/>
    <property type="evidence" value="ECO:0007669"/>
    <property type="project" value="UniProtKB-SubCell"/>
</dbReference>
<proteinExistence type="inferred from homology"/>
<dbReference type="Gramene" id="EFJ15625">
    <property type="protein sequence ID" value="EFJ15625"/>
    <property type="gene ID" value="SELMODRAFT_155763"/>
</dbReference>
<comment type="pathway">
    <text evidence="12">Amino-acid biosynthesis; L-methionine biosynthesis via salvage pathway; L-methionine from S-methyl-5-thio-alpha-D-ribose 1-phosphate: step 5/6.</text>
</comment>
<dbReference type="AlphaFoldDB" id="D8SJ74"/>
<comment type="cofactor">
    <cofactor evidence="12">
        <name>Fe(2+)</name>
        <dbReference type="ChEBI" id="CHEBI:29033"/>
    </cofactor>
    <cofactor evidence="12">
        <name>Ni(2+)</name>
        <dbReference type="ChEBI" id="CHEBI:49786"/>
    </cofactor>
    <text evidence="12">Binds either 1 Fe or Ni cation per monomer. Iron-binding promotes an acireductone dioxygenase reaction producing 2-keto-4-methylthiobutyrate, while nickel-binding promotes an acireductone dioxygenase reaction producing 3-(methylsulfanyl)propanoate.</text>
</comment>
<dbReference type="GO" id="GO:0010308">
    <property type="term" value="F:acireductone dioxygenase (Ni2+-requiring) activity"/>
    <property type="evidence" value="ECO:0007669"/>
    <property type="project" value="UniProtKB-UniRule"/>
</dbReference>
<feature type="binding site" evidence="12">
    <location>
        <position position="84"/>
    </location>
    <ligand>
        <name>Fe(2+)</name>
        <dbReference type="ChEBI" id="CHEBI:29033"/>
        <note>for iron-dependent acireductone dioxygenase activity</note>
    </ligand>
</feature>
<feature type="binding site" evidence="12">
    <location>
        <position position="129"/>
    </location>
    <ligand>
        <name>Ni(2+)</name>
        <dbReference type="ChEBI" id="CHEBI:49786"/>
        <note>for nickel-dependent acireductone dioxygenase activity</note>
    </ligand>
</feature>
<keyword evidence="5 12" id="KW-0028">Amino-acid biosynthesis</keyword>
<dbReference type="InterPro" id="IPR004313">
    <property type="entry name" value="ARD"/>
</dbReference>
<dbReference type="PANTHER" id="PTHR23418">
    <property type="entry name" value="ACIREDUCTONE DIOXYGENASE"/>
    <property type="match status" value="1"/>
</dbReference>
<dbReference type="GO" id="GO:0016151">
    <property type="term" value="F:nickel cation binding"/>
    <property type="evidence" value="ECO:0007669"/>
    <property type="project" value="UniProtKB-UniRule"/>
</dbReference>
<evidence type="ECO:0000256" key="9">
    <source>
        <dbReference type="ARBA" id="ARBA00023004"/>
    </source>
</evidence>
<evidence type="ECO:0000313" key="14">
    <source>
        <dbReference type="Proteomes" id="UP000001514"/>
    </source>
</evidence>
<dbReference type="UniPathway" id="UPA00904">
    <property type="reaction ID" value="UER00878"/>
</dbReference>
<feature type="binding site" evidence="12">
    <location>
        <position position="86"/>
    </location>
    <ligand>
        <name>Fe(2+)</name>
        <dbReference type="ChEBI" id="CHEBI:29033"/>
        <note>for iron-dependent acireductone dioxygenase activity</note>
    </ligand>
</feature>
<dbReference type="GO" id="GO:0010309">
    <property type="term" value="F:acireductone dioxygenase [iron(II)-requiring] activity"/>
    <property type="evidence" value="ECO:0000318"/>
    <property type="project" value="GO_Central"/>
</dbReference>
<dbReference type="GO" id="GO:0005886">
    <property type="term" value="C:plasma membrane"/>
    <property type="evidence" value="ECO:0007669"/>
    <property type="project" value="UniProtKB-SubCell"/>
</dbReference>
<comment type="function">
    <text evidence="12">Catalyzes 2 different reactions between oxygen and the acireductone 1,2-dihydroxy-3-keto-5-methylthiopentene (DHK-MTPene) depending upon the metal bound in the active site. Fe-containing acireductone dioxygenase (Fe-ARD) produces formate and 2-keto-4-methylthiobutyrate (KMTB), the alpha-ketoacid precursor of methionine in the methionine recycle pathway. Ni-containing acireductone dioxygenase (Ni-ARD) produces methylthiopropionate, carbon monoxide and formate, and does not lie on the methionine recycle pathway.</text>
</comment>
<dbReference type="EC" id="1.13.11.53" evidence="12"/>
<dbReference type="PANTHER" id="PTHR23418:SF0">
    <property type="entry name" value="ACIREDUCTONE DIOXYGENASE"/>
    <property type="match status" value="1"/>
</dbReference>
<dbReference type="GO" id="GO:0019509">
    <property type="term" value="P:L-methionine salvage from methylthioadenosine"/>
    <property type="evidence" value="ECO:0007669"/>
    <property type="project" value="UniProtKB-UniRule"/>
</dbReference>
<comment type="similarity">
    <text evidence="12">Belongs to the acireductone dioxygenase (ARD) family.</text>
</comment>
<dbReference type="FunFam" id="2.60.120.10:FF:000031">
    <property type="entry name" value="1,2-dihydroxy-3-keto-5-methylthiopentene dioxygenase"/>
    <property type="match status" value="1"/>
</dbReference>
<evidence type="ECO:0000256" key="4">
    <source>
        <dbReference type="ARBA" id="ARBA00022596"/>
    </source>
</evidence>
<reference evidence="13 14" key="1">
    <citation type="journal article" date="2011" name="Science">
        <title>The Selaginella genome identifies genetic changes associated with the evolution of vascular plants.</title>
        <authorList>
            <person name="Banks J.A."/>
            <person name="Nishiyama T."/>
            <person name="Hasebe M."/>
            <person name="Bowman J.L."/>
            <person name="Gribskov M."/>
            <person name="dePamphilis C."/>
            <person name="Albert V.A."/>
            <person name="Aono N."/>
            <person name="Aoyama T."/>
            <person name="Ambrose B.A."/>
            <person name="Ashton N.W."/>
            <person name="Axtell M.J."/>
            <person name="Barker E."/>
            <person name="Barker M.S."/>
            <person name="Bennetzen J.L."/>
            <person name="Bonawitz N.D."/>
            <person name="Chapple C."/>
            <person name="Cheng C."/>
            <person name="Correa L.G."/>
            <person name="Dacre M."/>
            <person name="DeBarry J."/>
            <person name="Dreyer I."/>
            <person name="Elias M."/>
            <person name="Engstrom E.M."/>
            <person name="Estelle M."/>
            <person name="Feng L."/>
            <person name="Finet C."/>
            <person name="Floyd S.K."/>
            <person name="Frommer W.B."/>
            <person name="Fujita T."/>
            <person name="Gramzow L."/>
            <person name="Gutensohn M."/>
            <person name="Harholt J."/>
            <person name="Hattori M."/>
            <person name="Heyl A."/>
            <person name="Hirai T."/>
            <person name="Hiwatashi Y."/>
            <person name="Ishikawa M."/>
            <person name="Iwata M."/>
            <person name="Karol K.G."/>
            <person name="Koehler B."/>
            <person name="Kolukisaoglu U."/>
            <person name="Kubo M."/>
            <person name="Kurata T."/>
            <person name="Lalonde S."/>
            <person name="Li K."/>
            <person name="Li Y."/>
            <person name="Litt A."/>
            <person name="Lyons E."/>
            <person name="Manning G."/>
            <person name="Maruyama T."/>
            <person name="Michael T.P."/>
            <person name="Mikami K."/>
            <person name="Miyazaki S."/>
            <person name="Morinaga S."/>
            <person name="Murata T."/>
            <person name="Mueller-Roeber B."/>
            <person name="Nelson D.R."/>
            <person name="Obara M."/>
            <person name="Oguri Y."/>
            <person name="Olmstead R.G."/>
            <person name="Onodera N."/>
            <person name="Petersen B.L."/>
            <person name="Pils B."/>
            <person name="Prigge M."/>
            <person name="Rensing S.A."/>
            <person name="Riano-Pachon D.M."/>
            <person name="Roberts A.W."/>
            <person name="Sato Y."/>
            <person name="Scheller H.V."/>
            <person name="Schulz B."/>
            <person name="Schulz C."/>
            <person name="Shakirov E.V."/>
            <person name="Shibagaki N."/>
            <person name="Shinohara N."/>
            <person name="Shippen D.E."/>
            <person name="Soerensen I."/>
            <person name="Sotooka R."/>
            <person name="Sugimoto N."/>
            <person name="Sugita M."/>
            <person name="Sumikawa N."/>
            <person name="Tanurdzic M."/>
            <person name="Theissen G."/>
            <person name="Ulvskov P."/>
            <person name="Wakazuki S."/>
            <person name="Weng J.K."/>
            <person name="Willats W.W."/>
            <person name="Wipf D."/>
            <person name="Wolf P.G."/>
            <person name="Yang L."/>
            <person name="Zimmer A.D."/>
            <person name="Zhu Q."/>
            <person name="Mitros T."/>
            <person name="Hellsten U."/>
            <person name="Loque D."/>
            <person name="Otillar R."/>
            <person name="Salamov A."/>
            <person name="Schmutz J."/>
            <person name="Shapiro H."/>
            <person name="Lindquist E."/>
            <person name="Lucas S."/>
            <person name="Rokhsar D."/>
            <person name="Grigoriev I.V."/>
        </authorList>
    </citation>
    <scope>NUCLEOTIDE SEQUENCE [LARGE SCALE GENOMIC DNA]</scope>
</reference>
<dbReference type="HAMAP" id="MF_03154">
    <property type="entry name" value="Salvage_MtnD_euk"/>
    <property type="match status" value="1"/>
</dbReference>
<dbReference type="OrthoDB" id="1867259at2759"/>
<feature type="binding site" evidence="12">
    <location>
        <position position="129"/>
    </location>
    <ligand>
        <name>Fe(2+)</name>
        <dbReference type="ChEBI" id="CHEBI:29033"/>
        <note>for iron-dependent acireductone dioxygenase activity</note>
    </ligand>
</feature>
<evidence type="ECO:0000256" key="7">
    <source>
        <dbReference type="ARBA" id="ARBA00022964"/>
    </source>
</evidence>
<dbReference type="GO" id="GO:0006555">
    <property type="term" value="P:methionine metabolic process"/>
    <property type="evidence" value="ECO:0000318"/>
    <property type="project" value="GO_Central"/>
</dbReference>
<dbReference type="GO" id="GO:0005737">
    <property type="term" value="C:cytoplasm"/>
    <property type="evidence" value="ECO:0007669"/>
    <property type="project" value="UniProtKB-SubCell"/>
</dbReference>
<comment type="catalytic activity">
    <reaction evidence="12">
        <text>1,2-dihydroxy-5-(methylsulfanyl)pent-1-en-3-one + O2 = 3-(methylsulfanyl)propanoate + CO + formate + 2 H(+)</text>
        <dbReference type="Rhea" id="RHEA:14161"/>
        <dbReference type="ChEBI" id="CHEBI:15378"/>
        <dbReference type="ChEBI" id="CHEBI:15379"/>
        <dbReference type="ChEBI" id="CHEBI:15740"/>
        <dbReference type="ChEBI" id="CHEBI:17245"/>
        <dbReference type="ChEBI" id="CHEBI:49016"/>
        <dbReference type="ChEBI" id="CHEBI:49252"/>
        <dbReference type="EC" id="1.13.11.53"/>
    </reaction>
</comment>
<dbReference type="STRING" id="88036.D8SJ74"/>
<feature type="binding site" evidence="12">
    <location>
        <position position="84"/>
    </location>
    <ligand>
        <name>Ni(2+)</name>
        <dbReference type="ChEBI" id="CHEBI:49786"/>
        <note>for nickel-dependent acireductone dioxygenase activity</note>
    </ligand>
</feature>
<dbReference type="Gene3D" id="2.60.120.10">
    <property type="entry name" value="Jelly Rolls"/>
    <property type="match status" value="1"/>
</dbReference>
<accession>D8SJ74</accession>
<evidence type="ECO:0000313" key="13">
    <source>
        <dbReference type="EMBL" id="EFJ15625.1"/>
    </source>
</evidence>
<dbReference type="EC" id="1.13.11.54" evidence="12"/>
<dbReference type="SUPFAM" id="SSF51182">
    <property type="entry name" value="RmlC-like cupins"/>
    <property type="match status" value="1"/>
</dbReference>
<keyword evidence="14" id="KW-1185">Reference proteome</keyword>
<evidence type="ECO:0000256" key="12">
    <source>
        <dbReference type="HAMAP-Rule" id="MF_03154"/>
    </source>
</evidence>
<keyword evidence="7 12" id="KW-0223">Dioxygenase</keyword>
<keyword evidence="3 12" id="KW-0963">Cytoplasm</keyword>
<keyword evidence="11 12" id="KW-0539">Nucleus</keyword>
<comment type="subcellular location">
    <subcellularLocation>
        <location evidence="2">Cell membrane</location>
        <topology evidence="2">Peripheral membrane protein</topology>
        <orientation evidence="2">Cytoplasmic side</orientation>
    </subcellularLocation>
    <subcellularLocation>
        <location evidence="12">Cytoplasm</location>
    </subcellularLocation>
    <subcellularLocation>
        <location evidence="12">Nucleus</location>
    </subcellularLocation>
</comment>
<dbReference type="InterPro" id="IPR027496">
    <property type="entry name" value="ARD_euk"/>
</dbReference>
<evidence type="ECO:0000256" key="2">
    <source>
        <dbReference type="ARBA" id="ARBA00004413"/>
    </source>
</evidence>
<dbReference type="InParanoid" id="D8SJ74"/>
<keyword evidence="6 12" id="KW-0479">Metal-binding</keyword>
<name>D8SJ74_SELML</name>
<dbReference type="KEGG" id="smo:SELMODRAFT_155763"/>
<feature type="binding site" evidence="12">
    <location>
        <position position="90"/>
    </location>
    <ligand>
        <name>Fe(2+)</name>
        <dbReference type="ChEBI" id="CHEBI:29033"/>
        <note>for iron-dependent acireductone dioxygenase activity</note>
    </ligand>
</feature>
<evidence type="ECO:0000256" key="5">
    <source>
        <dbReference type="ARBA" id="ARBA00022605"/>
    </source>
</evidence>
<keyword evidence="4 12" id="KW-0533">Nickel</keyword>